<dbReference type="AlphaFoldDB" id="A0A7V8T041"/>
<reference evidence="14" key="1">
    <citation type="submission" date="2020-06" db="EMBL/GenBank/DDBJ databases">
        <title>Legume-microbial interactions unlock mineral nutrients during tropical forest succession.</title>
        <authorList>
            <person name="Epihov D.Z."/>
        </authorList>
    </citation>
    <scope>NUCLEOTIDE SEQUENCE [LARGE SCALE GENOMIC DNA]</scope>
    <source>
        <strain evidence="14">Pan2503</strain>
    </source>
</reference>
<dbReference type="Proteomes" id="UP000567293">
    <property type="component" value="Unassembled WGS sequence"/>
</dbReference>
<evidence type="ECO:0000256" key="7">
    <source>
        <dbReference type="ARBA" id="ARBA00022741"/>
    </source>
</evidence>
<evidence type="ECO:0000256" key="2">
    <source>
        <dbReference type="ARBA" id="ARBA00008226"/>
    </source>
</evidence>
<dbReference type="EC" id="6.1.1.7" evidence="3 12"/>
<keyword evidence="7" id="KW-0547">Nucleotide-binding</keyword>
<comment type="similarity">
    <text evidence="2">Belongs to the class-II aminoacyl-tRNA synthetase family.</text>
</comment>
<dbReference type="HAMAP" id="MF_00036_B">
    <property type="entry name" value="Ala_tRNA_synth_B"/>
    <property type="match status" value="1"/>
</dbReference>
<keyword evidence="5" id="KW-0820">tRNA-binding</keyword>
<keyword evidence="15" id="KW-1185">Reference proteome</keyword>
<dbReference type="InterPro" id="IPR018162">
    <property type="entry name" value="Ala-tRNA-ligase_IIc_anticod-bd"/>
</dbReference>
<feature type="non-terminal residue" evidence="14">
    <location>
        <position position="486"/>
    </location>
</feature>
<evidence type="ECO:0000256" key="10">
    <source>
        <dbReference type="ARBA" id="ARBA00022917"/>
    </source>
</evidence>
<gene>
    <name evidence="14" type="primary">alaS</name>
    <name evidence="14" type="ORF">HRJ53_29345</name>
</gene>
<evidence type="ECO:0000256" key="9">
    <source>
        <dbReference type="ARBA" id="ARBA00022884"/>
    </source>
</evidence>
<keyword evidence="10" id="KW-0648">Protein biosynthesis</keyword>
<dbReference type="PROSITE" id="PS50860">
    <property type="entry name" value="AA_TRNA_LIGASE_II_ALA"/>
    <property type="match status" value="1"/>
</dbReference>
<dbReference type="InterPro" id="IPR018165">
    <property type="entry name" value="Ala-tRNA-synth_IIc_core"/>
</dbReference>
<evidence type="ECO:0000259" key="13">
    <source>
        <dbReference type="PROSITE" id="PS50860"/>
    </source>
</evidence>
<dbReference type="PANTHER" id="PTHR11777:SF9">
    <property type="entry name" value="ALANINE--TRNA LIGASE, CYTOPLASMIC"/>
    <property type="match status" value="1"/>
</dbReference>
<dbReference type="InterPro" id="IPR023033">
    <property type="entry name" value="Ala_tRNA_ligase_euk/bac"/>
</dbReference>
<dbReference type="GO" id="GO:0006419">
    <property type="term" value="P:alanyl-tRNA aminoacylation"/>
    <property type="evidence" value="ECO:0007669"/>
    <property type="project" value="UniProtKB-UniRule"/>
</dbReference>
<evidence type="ECO:0000313" key="14">
    <source>
        <dbReference type="EMBL" id="MBA0089115.1"/>
    </source>
</evidence>
<dbReference type="GO" id="GO:0005829">
    <property type="term" value="C:cytosol"/>
    <property type="evidence" value="ECO:0007669"/>
    <property type="project" value="TreeGrafter"/>
</dbReference>
<dbReference type="InterPro" id="IPR018164">
    <property type="entry name" value="Ala-tRNA-synth_IIc_N"/>
</dbReference>
<evidence type="ECO:0000256" key="8">
    <source>
        <dbReference type="ARBA" id="ARBA00022840"/>
    </source>
</evidence>
<organism evidence="14 15">
    <name type="scientific">Candidatus Acidiferrum panamense</name>
    <dbReference type="NCBI Taxonomy" id="2741543"/>
    <lineage>
        <taxon>Bacteria</taxon>
        <taxon>Pseudomonadati</taxon>
        <taxon>Acidobacteriota</taxon>
        <taxon>Terriglobia</taxon>
        <taxon>Candidatus Acidiferrales</taxon>
        <taxon>Candidatus Acidiferrum</taxon>
    </lineage>
</organism>
<evidence type="ECO:0000256" key="6">
    <source>
        <dbReference type="ARBA" id="ARBA00022598"/>
    </source>
</evidence>
<dbReference type="EMBL" id="JACDQQ010002842">
    <property type="protein sequence ID" value="MBA0089115.1"/>
    <property type="molecule type" value="Genomic_DNA"/>
</dbReference>
<evidence type="ECO:0000256" key="11">
    <source>
        <dbReference type="ARBA" id="ARBA00023146"/>
    </source>
</evidence>
<evidence type="ECO:0000256" key="12">
    <source>
        <dbReference type="NCBIfam" id="TIGR00344"/>
    </source>
</evidence>
<dbReference type="SUPFAM" id="SSF55681">
    <property type="entry name" value="Class II aaRS and biotin synthetases"/>
    <property type="match status" value="1"/>
</dbReference>
<keyword evidence="11" id="KW-0030">Aminoacyl-tRNA synthetase</keyword>
<dbReference type="CDD" id="cd00673">
    <property type="entry name" value="AlaRS_core"/>
    <property type="match status" value="1"/>
</dbReference>
<dbReference type="Gene3D" id="3.30.930.10">
    <property type="entry name" value="Bira Bifunctional Protein, Domain 2"/>
    <property type="match status" value="1"/>
</dbReference>
<dbReference type="NCBIfam" id="TIGR00344">
    <property type="entry name" value="alaS"/>
    <property type="match status" value="1"/>
</dbReference>
<dbReference type="InterPro" id="IPR002318">
    <property type="entry name" value="Ala-tRNA-lgiase_IIc"/>
</dbReference>
<dbReference type="GO" id="GO:0045892">
    <property type="term" value="P:negative regulation of DNA-templated transcription"/>
    <property type="evidence" value="ECO:0007669"/>
    <property type="project" value="TreeGrafter"/>
</dbReference>
<dbReference type="InterPro" id="IPR050058">
    <property type="entry name" value="Ala-tRNA_ligase"/>
</dbReference>
<comment type="caution">
    <text evidence="14">The sequence shown here is derived from an EMBL/GenBank/DDBJ whole genome shotgun (WGS) entry which is preliminary data.</text>
</comment>
<dbReference type="PANTHER" id="PTHR11777">
    <property type="entry name" value="ALANYL-TRNA SYNTHETASE"/>
    <property type="match status" value="1"/>
</dbReference>
<evidence type="ECO:0000256" key="4">
    <source>
        <dbReference type="ARBA" id="ARBA00017959"/>
    </source>
</evidence>
<evidence type="ECO:0000256" key="1">
    <source>
        <dbReference type="ARBA" id="ARBA00001947"/>
    </source>
</evidence>
<dbReference type="GO" id="GO:0004813">
    <property type="term" value="F:alanine-tRNA ligase activity"/>
    <property type="evidence" value="ECO:0007669"/>
    <property type="project" value="UniProtKB-UniRule"/>
</dbReference>
<evidence type="ECO:0000256" key="3">
    <source>
        <dbReference type="ARBA" id="ARBA00013168"/>
    </source>
</evidence>
<dbReference type="FunFam" id="3.30.930.10:FF:000004">
    <property type="entry name" value="Alanine--tRNA ligase"/>
    <property type="match status" value="1"/>
</dbReference>
<dbReference type="Pfam" id="PF01411">
    <property type="entry name" value="tRNA-synt_2c"/>
    <property type="match status" value="1"/>
</dbReference>
<proteinExistence type="inferred from homology"/>
<dbReference type="GO" id="GO:0002161">
    <property type="term" value="F:aminoacyl-tRNA deacylase activity"/>
    <property type="evidence" value="ECO:0007669"/>
    <property type="project" value="TreeGrafter"/>
</dbReference>
<sequence>MFLRFFEGKGHKRVPSSSLVPHGDPTLLFTNAGMNQFKDVFLGLEKRAYSRATTAQKCVRAGGKHNDLENVGFTKRHHTFFEMLGNFSFGDYFKKEAIAYAWELVTSPEWFGIDKNKLYATVFGGAEVSGNHLGVDEEAKGFWLEQKVPVERIVAIPGLKENFWAMGDTGPCGPCSEIHYDMGPAASDLGHGLTAPECKFPCDCGRFVEIWNLVFMQYNRDESGKLAPLPKPCVDTGMGLERTAAVLQGVISNYDTDLFVPLMKRAAELCGVDFQKEEKLEEGKGGAASLRVIADHARATTFLMTDGVLPSNEGRGYVLRKIIRRAIRHGRLLGVSEPFLFKMAIDVQGLMGDAYPELREPAFEHILVLLTVEETRFGRTLDAGLKMLDPLLRHSRLDGEVVFKIYDTYGLPRDFIEDAARDARVAVDWDGFDRAMHEQRARARASWRGGVKEAANPAYAKLAETLRTEPGFYSGTSAKDCRIEAI</sequence>
<keyword evidence="6 14" id="KW-0436">Ligase</keyword>
<comment type="cofactor">
    <cofactor evidence="1">
        <name>Zn(2+)</name>
        <dbReference type="ChEBI" id="CHEBI:29105"/>
    </cofactor>
</comment>
<name>A0A7V8T041_9BACT</name>
<protein>
    <recommendedName>
        <fullName evidence="4 12">Alanine--tRNA ligase</fullName>
        <ecNumber evidence="3 12">6.1.1.7</ecNumber>
    </recommendedName>
</protein>
<dbReference type="GO" id="GO:0000049">
    <property type="term" value="F:tRNA binding"/>
    <property type="evidence" value="ECO:0007669"/>
    <property type="project" value="UniProtKB-KW"/>
</dbReference>
<dbReference type="PRINTS" id="PR00980">
    <property type="entry name" value="TRNASYNTHALA"/>
</dbReference>
<dbReference type="InterPro" id="IPR045864">
    <property type="entry name" value="aa-tRNA-synth_II/BPL/LPL"/>
</dbReference>
<evidence type="ECO:0000313" key="15">
    <source>
        <dbReference type="Proteomes" id="UP000567293"/>
    </source>
</evidence>
<accession>A0A7V8T041</accession>
<keyword evidence="8" id="KW-0067">ATP-binding</keyword>
<dbReference type="SUPFAM" id="SSF101353">
    <property type="entry name" value="Putative anticodon-binding domain of alanyl-tRNA synthetase (AlaRS)"/>
    <property type="match status" value="1"/>
</dbReference>
<dbReference type="GO" id="GO:0005524">
    <property type="term" value="F:ATP binding"/>
    <property type="evidence" value="ECO:0007669"/>
    <property type="project" value="UniProtKB-KW"/>
</dbReference>
<evidence type="ECO:0000256" key="5">
    <source>
        <dbReference type="ARBA" id="ARBA00022555"/>
    </source>
</evidence>
<keyword evidence="9" id="KW-0694">RNA-binding</keyword>
<feature type="domain" description="Alanyl-transfer RNA synthetases family profile" evidence="13">
    <location>
        <begin position="1"/>
        <end position="486"/>
    </location>
</feature>